<reference evidence="4" key="1">
    <citation type="journal article" date="2019" name="Int. J. Syst. Evol. Microbiol.">
        <title>The Global Catalogue of Microorganisms (GCM) 10K type strain sequencing project: providing services to taxonomists for standard genome sequencing and annotation.</title>
        <authorList>
            <consortium name="The Broad Institute Genomics Platform"/>
            <consortium name="The Broad Institute Genome Sequencing Center for Infectious Disease"/>
            <person name="Wu L."/>
            <person name="Ma J."/>
        </authorList>
    </citation>
    <scope>NUCLEOTIDE SEQUENCE [LARGE SCALE GENOMIC DNA]</scope>
    <source>
        <strain evidence="4">JCM 17809</strain>
    </source>
</reference>
<evidence type="ECO:0000313" key="3">
    <source>
        <dbReference type="EMBL" id="GAA4408536.1"/>
    </source>
</evidence>
<evidence type="ECO:0000259" key="2">
    <source>
        <dbReference type="SMART" id="SM00909"/>
    </source>
</evidence>
<dbReference type="SMART" id="SM00909">
    <property type="entry name" value="Germane"/>
    <property type="match status" value="1"/>
</dbReference>
<dbReference type="Pfam" id="PF10646">
    <property type="entry name" value="Germane"/>
    <property type="match status" value="1"/>
</dbReference>
<feature type="signal peptide" evidence="1">
    <location>
        <begin position="1"/>
        <end position="23"/>
    </location>
</feature>
<gene>
    <name evidence="3" type="primary">lpqB</name>
    <name evidence="3" type="ORF">GCM10023168_26100</name>
</gene>
<keyword evidence="1" id="KW-0732">Signal</keyword>
<organism evidence="3 4">
    <name type="scientific">Fodinibacter luteus</name>
    <dbReference type="NCBI Taxonomy" id="552064"/>
    <lineage>
        <taxon>Bacteria</taxon>
        <taxon>Bacillati</taxon>
        <taxon>Actinomycetota</taxon>
        <taxon>Actinomycetes</taxon>
        <taxon>Micrococcales</taxon>
        <taxon>Intrasporangiaceae</taxon>
        <taxon>Fodinibacter (ex Wang et al. 2009)</taxon>
    </lineage>
</organism>
<keyword evidence="4" id="KW-1185">Reference proteome</keyword>
<dbReference type="RefSeq" id="WP_345206683.1">
    <property type="nucleotide sequence ID" value="NZ_BAABGM010000015.1"/>
</dbReference>
<dbReference type="InterPro" id="IPR059026">
    <property type="entry name" value="LpqB_N"/>
</dbReference>
<evidence type="ECO:0000256" key="1">
    <source>
        <dbReference type="SAM" id="SignalP"/>
    </source>
</evidence>
<dbReference type="EMBL" id="BAABGM010000015">
    <property type="protein sequence ID" value="GAA4408536.1"/>
    <property type="molecule type" value="Genomic_DNA"/>
</dbReference>
<keyword evidence="3" id="KW-0449">Lipoprotein</keyword>
<name>A0ABP8KKD4_9MICO</name>
<feature type="chain" id="PRO_5047516463" evidence="1">
    <location>
        <begin position="24"/>
        <end position="592"/>
    </location>
</feature>
<comment type="caution">
    <text evidence="3">The sequence shown here is derived from an EMBL/GenBank/DDBJ whole genome shotgun (WGS) entry which is preliminary data.</text>
</comment>
<dbReference type="PROSITE" id="PS51257">
    <property type="entry name" value="PROKAR_LIPOPROTEIN"/>
    <property type="match status" value="1"/>
</dbReference>
<dbReference type="Pfam" id="PF25976">
    <property type="entry name" value="LpqB_N"/>
    <property type="match status" value="1"/>
</dbReference>
<proteinExistence type="predicted"/>
<dbReference type="SUPFAM" id="SSF63825">
    <property type="entry name" value="YWTD domain"/>
    <property type="match status" value="1"/>
</dbReference>
<sequence length="592" mass="60723">MTTPRRATASGLLFALLVTLALAGCGGLSSAGPVEQGLDVGSGNPPDLRVTFPGPVPGAQQETIVRGFVRAGAASDAAYDNARAFLTTQVSEAWNPDGTIVLLADAAPPTATLLDPATVRIQARAAGTIDADGRYTAARPGSTVTAEFGLQSVGGEWRIAALPEGFGRWIASTEVSRLVQPHSVHYVSTSRRALVPDVRWFPADKLATRLALAQIAPLPEHLTGAAVTAVPVGARLLGDAVSVDAGVATVNLISGRLAPGETTRQNLWAQFVATLTQDAGVTRVALSVDGVPVNLLGLDESAGTLAEVGFSAPATPPLALPVARRGADVVVFDPSGLGDQEPRQPTGARTYPQVPQDFRRLALSADGGELAGVDPGGDGISRWRGTNRYEVPLEGKDVGNPSYDQRGFLWVGAVGSGAEGPRVWVVNTSVDPAAPGAAATPVEARWLAGRRVLEARVAPDGDRVAVLSVKGDGSDTRVDIAGVVRGAAGLPERLAPPLRIGAPLTRATSLAWLDFRTLAAIGVLEGSTVQPVVLTVGGDVRGLRPVPGAVAVASTGGERDMWVVTSAGRLFGRAGSQWVDSGPATDLAVAAG</sequence>
<feature type="domain" description="GerMN" evidence="2">
    <location>
        <begin position="207"/>
        <end position="297"/>
    </location>
</feature>
<dbReference type="Proteomes" id="UP001500945">
    <property type="component" value="Unassembled WGS sequence"/>
</dbReference>
<dbReference type="InterPro" id="IPR019606">
    <property type="entry name" value="GerMN"/>
</dbReference>
<protein>
    <submittedName>
        <fullName evidence="3">MtrAB system accessory lipoprotein LpqB</fullName>
    </submittedName>
</protein>
<evidence type="ECO:0000313" key="4">
    <source>
        <dbReference type="Proteomes" id="UP001500945"/>
    </source>
</evidence>
<accession>A0ABP8KKD4</accession>